<keyword evidence="2" id="KW-0067">ATP-binding</keyword>
<dbReference type="KEGG" id="tva:4767050"/>
<dbReference type="GO" id="GO:0005524">
    <property type="term" value="F:ATP binding"/>
    <property type="evidence" value="ECO:0007669"/>
    <property type="project" value="UniProtKB-KW"/>
</dbReference>
<protein>
    <submittedName>
        <fullName evidence="4">AMP-binding enzyme family protein</fullName>
    </submittedName>
</protein>
<dbReference type="GO" id="GO:0004467">
    <property type="term" value="F:long-chain fatty acid-CoA ligase activity"/>
    <property type="evidence" value="ECO:0000318"/>
    <property type="project" value="GO_Central"/>
</dbReference>
<dbReference type="RefSeq" id="XP_001321357.1">
    <property type="nucleotide sequence ID" value="XM_001321322.1"/>
</dbReference>
<sequence>MGNDYSCVLEDADHLPNETGIFRSPLLGKYSSERFFDRFIDAPQIGTLFDLLEYTKKIAPDLPFYGSRVFNNGVWENSFKFMNRIEFCEKRDAIGSCLITKIPEFGANIGILSHNRIEWVLIQHACYAYGYIPVPIYDTFGTDNMLHIINFSHLTHVFIVSTKVKLLLDSLTDDCCLTDLIVFDTEEDKFDFARYQNHRIHFHRFSDFLGFKQRFSYRLPTPETPAFIMFTSGTSGVSKGCIVTHSNLIATSNAIIMFCIDFKPSDSMLSYLPLAHIFESCMHVVAIKVLGSIGFYSGDLKRLTDEFKILKPTIAIGVPRVFERIHDGVLAQINKKSPAVRAIFNAAFSVKSVLLNTLRIKHVPGLDLIFNPIRQAAGGRLRLFVGGGSYIPPELQHFMRIAFNCDFLIGYGLTETTGPIIGQSSYDCFCGNCGVPFACGEAKLIDVEETGYYAKNNEGELLVRGPGVIKNYYKNEDEQKNNFEEGWFKTGDIFKLNKTGQFQMIGRRKEIIKLSQGEYISIQKLMNIYSQVPGIAQIYIHAEMTSRFPTAIVVLQPNFSADENYILSQFDQLGKQYKLNGFEIIKGVFISPEEFSPQNGLLTPSMKQCRGRIAEKFANQLAALEGKELRSKC</sequence>
<organism evidence="4 5">
    <name type="scientific">Trichomonas vaginalis (strain ATCC PRA-98 / G3)</name>
    <dbReference type="NCBI Taxonomy" id="412133"/>
    <lineage>
        <taxon>Eukaryota</taxon>
        <taxon>Metamonada</taxon>
        <taxon>Parabasalia</taxon>
        <taxon>Trichomonadida</taxon>
        <taxon>Trichomonadidae</taxon>
        <taxon>Trichomonas</taxon>
    </lineage>
</organism>
<dbReference type="InterPro" id="IPR020845">
    <property type="entry name" value="AMP-binding_CS"/>
</dbReference>
<dbReference type="SMR" id="A2EE22"/>
<evidence type="ECO:0000313" key="4">
    <source>
        <dbReference type="EMBL" id="EAY09134.1"/>
    </source>
</evidence>
<evidence type="ECO:0000313" key="5">
    <source>
        <dbReference type="Proteomes" id="UP000001542"/>
    </source>
</evidence>
<dbReference type="Pfam" id="PF00501">
    <property type="entry name" value="AMP-binding"/>
    <property type="match status" value="1"/>
</dbReference>
<dbReference type="AlphaFoldDB" id="A2EE22"/>
<reference evidence="4" key="2">
    <citation type="journal article" date="2007" name="Science">
        <title>Draft genome sequence of the sexually transmitted pathogen Trichomonas vaginalis.</title>
        <authorList>
            <person name="Carlton J.M."/>
            <person name="Hirt R.P."/>
            <person name="Silva J.C."/>
            <person name="Delcher A.L."/>
            <person name="Schatz M."/>
            <person name="Zhao Q."/>
            <person name="Wortman J.R."/>
            <person name="Bidwell S.L."/>
            <person name="Alsmark U.C.M."/>
            <person name="Besteiro S."/>
            <person name="Sicheritz-Ponten T."/>
            <person name="Noel C.J."/>
            <person name="Dacks J.B."/>
            <person name="Foster P.G."/>
            <person name="Simillion C."/>
            <person name="Van de Peer Y."/>
            <person name="Miranda-Saavedra D."/>
            <person name="Barton G.J."/>
            <person name="Westrop G.D."/>
            <person name="Mueller S."/>
            <person name="Dessi D."/>
            <person name="Fiori P.L."/>
            <person name="Ren Q."/>
            <person name="Paulsen I."/>
            <person name="Zhang H."/>
            <person name="Bastida-Corcuera F.D."/>
            <person name="Simoes-Barbosa A."/>
            <person name="Brown M.T."/>
            <person name="Hayes R.D."/>
            <person name="Mukherjee M."/>
            <person name="Okumura C.Y."/>
            <person name="Schneider R."/>
            <person name="Smith A.J."/>
            <person name="Vanacova S."/>
            <person name="Villalvazo M."/>
            <person name="Haas B.J."/>
            <person name="Pertea M."/>
            <person name="Feldblyum T.V."/>
            <person name="Utterback T.R."/>
            <person name="Shu C.L."/>
            <person name="Osoegawa K."/>
            <person name="de Jong P.J."/>
            <person name="Hrdy I."/>
            <person name="Horvathova L."/>
            <person name="Zubacova Z."/>
            <person name="Dolezal P."/>
            <person name="Malik S.B."/>
            <person name="Logsdon J.M. Jr."/>
            <person name="Henze K."/>
            <person name="Gupta A."/>
            <person name="Wang C.C."/>
            <person name="Dunne R.L."/>
            <person name="Upcroft J.A."/>
            <person name="Upcroft P."/>
            <person name="White O."/>
            <person name="Salzberg S.L."/>
            <person name="Tang P."/>
            <person name="Chiu C.-H."/>
            <person name="Lee Y.-S."/>
            <person name="Embley T.M."/>
            <person name="Coombs G.H."/>
            <person name="Mottram J.C."/>
            <person name="Tachezy J."/>
            <person name="Fraser-Liggett C.M."/>
            <person name="Johnson P.J."/>
        </authorList>
    </citation>
    <scope>NUCLEOTIDE SEQUENCE [LARGE SCALE GENOMIC DNA]</scope>
    <source>
        <strain evidence="4">G3</strain>
    </source>
</reference>
<dbReference type="PANTHER" id="PTHR43272:SF33">
    <property type="entry name" value="AMP-BINDING DOMAIN-CONTAINING PROTEIN-RELATED"/>
    <property type="match status" value="1"/>
</dbReference>
<dbReference type="GO" id="GO:0016020">
    <property type="term" value="C:membrane"/>
    <property type="evidence" value="ECO:0000318"/>
    <property type="project" value="GO_Central"/>
</dbReference>
<dbReference type="PROSITE" id="PS00455">
    <property type="entry name" value="AMP_BINDING"/>
    <property type="match status" value="1"/>
</dbReference>
<dbReference type="Gene3D" id="3.40.50.12780">
    <property type="entry name" value="N-terminal domain of ligase-like"/>
    <property type="match status" value="1"/>
</dbReference>
<dbReference type="OMA" id="VPRVWQK"/>
<reference evidence="4" key="1">
    <citation type="submission" date="2006-10" db="EMBL/GenBank/DDBJ databases">
        <authorList>
            <person name="Amadeo P."/>
            <person name="Zhao Q."/>
            <person name="Wortman J."/>
            <person name="Fraser-Liggett C."/>
            <person name="Carlton J."/>
        </authorList>
    </citation>
    <scope>NUCLEOTIDE SEQUENCE</scope>
    <source>
        <strain evidence="4">G3</strain>
    </source>
</reference>
<name>A2EE22_TRIV3</name>
<keyword evidence="5" id="KW-1185">Reference proteome</keyword>
<dbReference type="InParanoid" id="A2EE22"/>
<evidence type="ECO:0000256" key="1">
    <source>
        <dbReference type="ARBA" id="ARBA00022741"/>
    </source>
</evidence>
<evidence type="ECO:0000259" key="3">
    <source>
        <dbReference type="Pfam" id="PF00501"/>
    </source>
</evidence>
<dbReference type="InterPro" id="IPR042099">
    <property type="entry name" value="ANL_N_sf"/>
</dbReference>
<dbReference type="PANTHER" id="PTHR43272">
    <property type="entry name" value="LONG-CHAIN-FATTY-ACID--COA LIGASE"/>
    <property type="match status" value="1"/>
</dbReference>
<dbReference type="InterPro" id="IPR000873">
    <property type="entry name" value="AMP-dep_synth/lig_dom"/>
</dbReference>
<evidence type="ECO:0000256" key="2">
    <source>
        <dbReference type="ARBA" id="ARBA00022840"/>
    </source>
</evidence>
<dbReference type="EMBL" id="DS113364">
    <property type="protein sequence ID" value="EAY09134.1"/>
    <property type="molecule type" value="Genomic_DNA"/>
</dbReference>
<dbReference type="VEuPathDB" id="TrichDB:TVAG_230940"/>
<dbReference type="GO" id="GO:0005783">
    <property type="term" value="C:endoplasmic reticulum"/>
    <property type="evidence" value="ECO:0000318"/>
    <property type="project" value="GO_Central"/>
</dbReference>
<feature type="domain" description="AMP-dependent synthetase/ligase" evidence="3">
    <location>
        <begin position="92"/>
        <end position="473"/>
    </location>
</feature>
<dbReference type="SUPFAM" id="SSF56801">
    <property type="entry name" value="Acetyl-CoA synthetase-like"/>
    <property type="match status" value="1"/>
</dbReference>
<proteinExistence type="predicted"/>
<dbReference type="Proteomes" id="UP000001542">
    <property type="component" value="Unassembled WGS sequence"/>
</dbReference>
<dbReference type="STRING" id="5722.A2EE22"/>
<keyword evidence="1" id="KW-0547">Nucleotide-binding</keyword>
<accession>A2EE22</accession>
<dbReference type="OrthoDB" id="1700726at2759"/>
<gene>
    <name evidence="4" type="ORF">TVAG_230940</name>
</gene>
<dbReference type="VEuPathDB" id="TrichDB:TVAGG3_0889850"/>
<dbReference type="eggNOG" id="KOG1256">
    <property type="taxonomic scope" value="Eukaryota"/>
</dbReference>